<keyword evidence="1 8" id="KW-0808">Transferase</keyword>
<dbReference type="Gene3D" id="3.30.200.20">
    <property type="entry name" value="Phosphorylase Kinase, domain 1"/>
    <property type="match status" value="1"/>
</dbReference>
<dbReference type="InterPro" id="IPR016187">
    <property type="entry name" value="CTDL_fold"/>
</dbReference>
<dbReference type="EC" id="2.7.11.1" evidence="8"/>
<evidence type="ECO:0000256" key="1">
    <source>
        <dbReference type="ARBA" id="ARBA00022679"/>
    </source>
</evidence>
<dbReference type="Gene3D" id="1.10.510.10">
    <property type="entry name" value="Transferase(Phosphotransferase) domain 1"/>
    <property type="match status" value="1"/>
</dbReference>
<reference evidence="8 9" key="1">
    <citation type="submission" date="2023-04" db="EMBL/GenBank/DDBJ databases">
        <title>Luteimonas sp. M1R5S18.</title>
        <authorList>
            <person name="Sun J.-Q."/>
        </authorList>
    </citation>
    <scope>NUCLEOTIDE SEQUENCE [LARGE SCALE GENOMIC DNA]</scope>
    <source>
        <strain evidence="8 9">M1R5S18</strain>
    </source>
</reference>
<proteinExistence type="predicted"/>
<feature type="binding site" evidence="5">
    <location>
        <position position="48"/>
    </location>
    <ligand>
        <name>ATP</name>
        <dbReference type="ChEBI" id="CHEBI:30616"/>
    </ligand>
</feature>
<keyword evidence="3 8" id="KW-0418">Kinase</keyword>
<evidence type="ECO:0000256" key="6">
    <source>
        <dbReference type="SAM" id="MobiDB-lite"/>
    </source>
</evidence>
<dbReference type="CDD" id="cd14014">
    <property type="entry name" value="STKc_PknB_like"/>
    <property type="match status" value="1"/>
</dbReference>
<evidence type="ECO:0000256" key="4">
    <source>
        <dbReference type="ARBA" id="ARBA00022840"/>
    </source>
</evidence>
<evidence type="ECO:0000259" key="7">
    <source>
        <dbReference type="PROSITE" id="PS50011"/>
    </source>
</evidence>
<dbReference type="SUPFAM" id="SSF56436">
    <property type="entry name" value="C-type lectin-like"/>
    <property type="match status" value="1"/>
</dbReference>
<sequence length="686" mass="73937">MTGWPTQDAQRPLPGVPGYRVTRVIGEGGMSTVYLGTQLSLGREVAIKVMRPEALADEVSRRRFENEARTIARLEHPHIVGIHEVGRTDDGLPWYAMPHLARGHVGQRDLTGDPQRVREILRALLSALAFAHARGTIHRDVKAENVLFDEADRPLLADFGIALRRGHGTRVTMTGLAVGSTAYMAPEQARGQQVDHRADLYSVGVLAWEMLTGELPYKADDALSMAIQHTQNPIPRLPPALRHWQKFFDRAMAKSPRKRFADAAQMLEALERIPVHQRSRGPDPREVVARMRDRLVRVPRAAWVALALVLAAALGLGMHGRSPSDAGTGAGPERRTAAPAPADGPAADGSEGAPTADAMPAGAAGDMLAAAPLSAADRLLDQARAQVAAGRLAAPAGDNAADSLVEAVRADPTHPQLVATATRVSDALRDASVRAIARDRASDLDLLLRTAARVQATGAVPDAARASWRTRVGEAIEARAERAVTRVDRATALRMADAADTAGVPEDTVRQLRARAERLPDLQGRDPGNLDGMKVLEGTARPLAAYLKPVTRGDYARFAEATGREPTLCRERASLLRMVSPRDWSRPGFEQGDGDPVVCVSVADVEAYAQWFGRRDGHRYRLPTATEAAGLPAAGGRALSEWRADCAADCAKRRAAGASFRSDEASRTLDADRGYDDVGFRLVREL</sequence>
<dbReference type="InterPro" id="IPR017441">
    <property type="entry name" value="Protein_kinase_ATP_BS"/>
</dbReference>
<feature type="compositionally biased region" description="Low complexity" evidence="6">
    <location>
        <begin position="337"/>
        <end position="360"/>
    </location>
</feature>
<dbReference type="Pfam" id="PF03781">
    <property type="entry name" value="FGE-sulfatase"/>
    <property type="match status" value="1"/>
</dbReference>
<evidence type="ECO:0000256" key="2">
    <source>
        <dbReference type="ARBA" id="ARBA00022741"/>
    </source>
</evidence>
<comment type="caution">
    <text evidence="8">The sequence shown here is derived from an EMBL/GenBank/DDBJ whole genome shotgun (WGS) entry which is preliminary data.</text>
</comment>
<dbReference type="SUPFAM" id="SSF56112">
    <property type="entry name" value="Protein kinase-like (PK-like)"/>
    <property type="match status" value="1"/>
</dbReference>
<dbReference type="Proteomes" id="UP001156831">
    <property type="component" value="Unassembled WGS sequence"/>
</dbReference>
<dbReference type="GO" id="GO:0004674">
    <property type="term" value="F:protein serine/threonine kinase activity"/>
    <property type="evidence" value="ECO:0007669"/>
    <property type="project" value="UniProtKB-EC"/>
</dbReference>
<dbReference type="InterPro" id="IPR005532">
    <property type="entry name" value="SUMF_dom"/>
</dbReference>
<evidence type="ECO:0000256" key="5">
    <source>
        <dbReference type="PROSITE-ProRule" id="PRU10141"/>
    </source>
</evidence>
<evidence type="ECO:0000313" key="8">
    <source>
        <dbReference type="EMBL" id="MDH5832041.1"/>
    </source>
</evidence>
<accession>A0ABT6JQ04</accession>
<dbReference type="SMART" id="SM00220">
    <property type="entry name" value="S_TKc"/>
    <property type="match status" value="1"/>
</dbReference>
<evidence type="ECO:0000256" key="3">
    <source>
        <dbReference type="ARBA" id="ARBA00022777"/>
    </source>
</evidence>
<organism evidence="8 9">
    <name type="scientific">Luteimonas rhizosphaericola</name>
    <dbReference type="NCBI Taxonomy" id="3042024"/>
    <lineage>
        <taxon>Bacteria</taxon>
        <taxon>Pseudomonadati</taxon>
        <taxon>Pseudomonadota</taxon>
        <taxon>Gammaproteobacteria</taxon>
        <taxon>Lysobacterales</taxon>
        <taxon>Lysobacteraceae</taxon>
        <taxon>Luteimonas</taxon>
    </lineage>
</organism>
<dbReference type="EMBL" id="JARXRN010000028">
    <property type="protein sequence ID" value="MDH5832041.1"/>
    <property type="molecule type" value="Genomic_DNA"/>
</dbReference>
<name>A0ABT6JQ04_9GAMM</name>
<gene>
    <name evidence="8" type="ORF">QFW80_16105</name>
</gene>
<feature type="region of interest" description="Disordered" evidence="6">
    <location>
        <begin position="320"/>
        <end position="360"/>
    </location>
</feature>
<evidence type="ECO:0000313" key="9">
    <source>
        <dbReference type="Proteomes" id="UP001156831"/>
    </source>
</evidence>
<dbReference type="Pfam" id="PF00069">
    <property type="entry name" value="Pkinase"/>
    <property type="match status" value="1"/>
</dbReference>
<keyword evidence="2 5" id="KW-0547">Nucleotide-binding</keyword>
<keyword evidence="9" id="KW-1185">Reference proteome</keyword>
<dbReference type="PANTHER" id="PTHR43289:SF6">
    <property type="entry name" value="SERINE_THREONINE-PROTEIN KINASE NEKL-3"/>
    <property type="match status" value="1"/>
</dbReference>
<dbReference type="InterPro" id="IPR000719">
    <property type="entry name" value="Prot_kinase_dom"/>
</dbReference>
<dbReference type="Gene3D" id="3.90.1580.10">
    <property type="entry name" value="paralog of FGE (formylglycine-generating enzyme)"/>
    <property type="match status" value="1"/>
</dbReference>
<feature type="domain" description="Protein kinase" evidence="7">
    <location>
        <begin position="19"/>
        <end position="273"/>
    </location>
</feature>
<dbReference type="PROSITE" id="PS50011">
    <property type="entry name" value="PROTEIN_KINASE_DOM"/>
    <property type="match status" value="1"/>
</dbReference>
<dbReference type="PROSITE" id="PS00107">
    <property type="entry name" value="PROTEIN_KINASE_ATP"/>
    <property type="match status" value="1"/>
</dbReference>
<dbReference type="InterPro" id="IPR042095">
    <property type="entry name" value="SUMF_sf"/>
</dbReference>
<keyword evidence="4 5" id="KW-0067">ATP-binding</keyword>
<dbReference type="PANTHER" id="PTHR43289">
    <property type="entry name" value="MITOGEN-ACTIVATED PROTEIN KINASE KINASE KINASE 20-RELATED"/>
    <property type="match status" value="1"/>
</dbReference>
<dbReference type="InterPro" id="IPR011009">
    <property type="entry name" value="Kinase-like_dom_sf"/>
</dbReference>
<dbReference type="RefSeq" id="WP_280602982.1">
    <property type="nucleotide sequence ID" value="NZ_JARXRN010000028.1"/>
</dbReference>
<protein>
    <submittedName>
        <fullName evidence="8">Bifunctional serine/threonine-protein kinase/formylglycine-generating enzyme family protein</fullName>
        <ecNumber evidence="8">2.7.11.1</ecNumber>
    </submittedName>
</protein>